<gene>
    <name evidence="1" type="ORF">CFAM422_010633</name>
</gene>
<organism evidence="1 2">
    <name type="scientific">Trichoderma lentiforme</name>
    <dbReference type="NCBI Taxonomy" id="1567552"/>
    <lineage>
        <taxon>Eukaryota</taxon>
        <taxon>Fungi</taxon>
        <taxon>Dikarya</taxon>
        <taxon>Ascomycota</taxon>
        <taxon>Pezizomycotina</taxon>
        <taxon>Sordariomycetes</taxon>
        <taxon>Hypocreomycetidae</taxon>
        <taxon>Hypocreales</taxon>
        <taxon>Hypocreaceae</taxon>
        <taxon>Trichoderma</taxon>
    </lineage>
</organism>
<reference evidence="1 2" key="1">
    <citation type="submission" date="2018-06" db="EMBL/GenBank/DDBJ databases">
        <title>Genome analysis of cellulolytic fungus Trichoderma lentiforme CFAM-422.</title>
        <authorList>
            <person name="Steindorff A.S."/>
            <person name="Formighieri E.F."/>
            <person name="Midorikawa G.E.O."/>
            <person name="Tamietti M.S."/>
            <person name="Ramos E.Z."/>
            <person name="Silva A.S."/>
            <person name="Bon E.P.S."/>
            <person name="Mendes T.D."/>
            <person name="Damaso M.C.T."/>
            <person name="Favaro L.C.L."/>
        </authorList>
    </citation>
    <scope>NUCLEOTIDE SEQUENCE [LARGE SCALE GENOMIC DNA]</scope>
    <source>
        <strain evidence="1 2">CFAM-422</strain>
    </source>
</reference>
<proteinExistence type="predicted"/>
<dbReference type="AlphaFoldDB" id="A0A9P4X7R9"/>
<keyword evidence="2" id="KW-1185">Reference proteome</keyword>
<dbReference type="Proteomes" id="UP000801864">
    <property type="component" value="Unassembled WGS sequence"/>
</dbReference>
<comment type="caution">
    <text evidence="1">The sequence shown here is derived from an EMBL/GenBank/DDBJ whole genome shotgun (WGS) entry which is preliminary data.</text>
</comment>
<name>A0A9P4X7R9_9HYPO</name>
<sequence length="172" mass="18803">MRQDANLVGRTLIYWGVSRGTGLFASIDDMKREEGKTEDSALPKSGAGVWAATDNLTIGLSNAVLTYDTLGNCAGVDHASIITALFISAPFGRKRERRPARERSRLHEAGYDDNHQLGMIKVAHRRTRAKFEADGIGDETFAIQLNQTQLAAEILISLPLPLLLVGSRKTAR</sequence>
<accession>A0A9P4X7R9</accession>
<protein>
    <submittedName>
        <fullName evidence="1">Uncharacterized protein</fullName>
    </submittedName>
</protein>
<evidence type="ECO:0000313" key="2">
    <source>
        <dbReference type="Proteomes" id="UP000801864"/>
    </source>
</evidence>
<evidence type="ECO:0000313" key="1">
    <source>
        <dbReference type="EMBL" id="KAF3062621.1"/>
    </source>
</evidence>
<dbReference type="EMBL" id="QLNT01000021">
    <property type="protein sequence ID" value="KAF3062621.1"/>
    <property type="molecule type" value="Genomic_DNA"/>
</dbReference>